<dbReference type="RefSeq" id="WP_379815847.1">
    <property type="nucleotide sequence ID" value="NZ_JBHUDZ010000016.1"/>
</dbReference>
<protein>
    <submittedName>
        <fullName evidence="1">Uncharacterized protein</fullName>
    </submittedName>
</protein>
<accession>A0ABW4HH73</accession>
<evidence type="ECO:0000313" key="2">
    <source>
        <dbReference type="Proteomes" id="UP001597138"/>
    </source>
</evidence>
<keyword evidence="2" id="KW-1185">Reference proteome</keyword>
<name>A0ABW4HH73_9FLAO</name>
<dbReference type="EMBL" id="JBHUDZ010000016">
    <property type="protein sequence ID" value="MFD1604758.1"/>
    <property type="molecule type" value="Genomic_DNA"/>
</dbReference>
<sequence>MHEFPDAYGYNVSNALRTVPLKNDDYETFESLADSLKKGRREEAVLLIEGREMKVFLEANPRFKTLTFYNDRMQKLSFTEIKNGCKISPVLKTQQNIETHNAKKSHHM</sequence>
<evidence type="ECO:0000313" key="1">
    <source>
        <dbReference type="EMBL" id="MFD1604758.1"/>
    </source>
</evidence>
<reference evidence="2" key="1">
    <citation type="journal article" date="2019" name="Int. J. Syst. Evol. Microbiol.">
        <title>The Global Catalogue of Microorganisms (GCM) 10K type strain sequencing project: providing services to taxonomists for standard genome sequencing and annotation.</title>
        <authorList>
            <consortium name="The Broad Institute Genomics Platform"/>
            <consortium name="The Broad Institute Genome Sequencing Center for Infectious Disease"/>
            <person name="Wu L."/>
            <person name="Ma J."/>
        </authorList>
    </citation>
    <scope>NUCLEOTIDE SEQUENCE [LARGE SCALE GENOMIC DNA]</scope>
    <source>
        <strain evidence="2">CCUG 70865</strain>
    </source>
</reference>
<gene>
    <name evidence="1" type="ORF">ACFSC2_18620</name>
</gene>
<proteinExistence type="predicted"/>
<organism evidence="1 2">
    <name type="scientific">Flavobacterium artemisiae</name>
    <dbReference type="NCBI Taxonomy" id="2126556"/>
    <lineage>
        <taxon>Bacteria</taxon>
        <taxon>Pseudomonadati</taxon>
        <taxon>Bacteroidota</taxon>
        <taxon>Flavobacteriia</taxon>
        <taxon>Flavobacteriales</taxon>
        <taxon>Flavobacteriaceae</taxon>
        <taxon>Flavobacterium</taxon>
    </lineage>
</organism>
<dbReference type="Proteomes" id="UP001597138">
    <property type="component" value="Unassembled WGS sequence"/>
</dbReference>
<comment type="caution">
    <text evidence="1">The sequence shown here is derived from an EMBL/GenBank/DDBJ whole genome shotgun (WGS) entry which is preliminary data.</text>
</comment>